<evidence type="ECO:0000259" key="1">
    <source>
        <dbReference type="Pfam" id="PF01408"/>
    </source>
</evidence>
<reference evidence="3 4" key="1">
    <citation type="submission" date="2018-10" db="EMBL/GenBank/DDBJ databases">
        <authorList>
            <person name="Zhang X."/>
        </authorList>
    </citation>
    <scope>NUCLEOTIDE SEQUENCE [LARGE SCALE GENOMIC DNA]</scope>
    <source>
        <strain evidence="3 4">SK-G1</strain>
    </source>
</reference>
<dbReference type="InterPro" id="IPR055170">
    <property type="entry name" value="GFO_IDH_MocA-like_dom"/>
</dbReference>
<dbReference type="RefSeq" id="WP_122013738.1">
    <property type="nucleotide sequence ID" value="NZ_CP033169.1"/>
</dbReference>
<dbReference type="KEGG" id="bacg:D2962_00055"/>
<feature type="domain" description="GFO/IDH/MocA-like oxidoreductase" evidence="2">
    <location>
        <begin position="131"/>
        <end position="250"/>
    </location>
</feature>
<dbReference type="Gene3D" id="3.40.50.720">
    <property type="entry name" value="NAD(P)-binding Rossmann-like Domain"/>
    <property type="match status" value="1"/>
</dbReference>
<evidence type="ECO:0000313" key="4">
    <source>
        <dbReference type="Proteomes" id="UP000280960"/>
    </source>
</evidence>
<dbReference type="Gene3D" id="3.30.360.10">
    <property type="entry name" value="Dihydrodipicolinate Reductase, domain 2"/>
    <property type="match status" value="1"/>
</dbReference>
<dbReference type="EMBL" id="CP033169">
    <property type="protein sequence ID" value="AYO29203.1"/>
    <property type="molecule type" value="Genomic_DNA"/>
</dbReference>
<accession>A0A3G2R1A0</accession>
<dbReference type="InterPro" id="IPR036291">
    <property type="entry name" value="NAD(P)-bd_dom_sf"/>
</dbReference>
<dbReference type="Proteomes" id="UP000280960">
    <property type="component" value="Chromosome"/>
</dbReference>
<protein>
    <submittedName>
        <fullName evidence="3">Gfo/Idh/MocA family oxidoreductase</fullName>
    </submittedName>
</protein>
<dbReference type="SUPFAM" id="SSF51735">
    <property type="entry name" value="NAD(P)-binding Rossmann-fold domains"/>
    <property type="match status" value="1"/>
</dbReference>
<keyword evidence="4" id="KW-1185">Reference proteome</keyword>
<proteinExistence type="predicted"/>
<dbReference type="Pfam" id="PF22725">
    <property type="entry name" value="GFO_IDH_MocA_C3"/>
    <property type="match status" value="1"/>
</dbReference>
<sequence length="333" mass="36541">MSGKLNMGVIGLGLIGGLHARIISELPHTELVAVADINEEAAKKTAQSYNCDFYTDYNELLARKDIDAVSICVPEEYHVAPAVEAAKTGKHILMEKPIAKTCKEAMEIKKAAEDAGVRLMVAHVLRFDPRYQQLYKSIEVGQIGEPVHLYLKRTNPAASAKRLKGRVSIFYFLGVHDVDLMLWYAGSKVKRVYAQKVSKVNADINSEDTIMAIFNFENGAIGCLELCWALPNNTALGIVTSAEVVGTKGAGYVEICDQGLTIYTENNVFYPDTLHWPEINGKICGNLRDEISHFAEATLKGTPYVVPTDSAIKAVEVIEACFKSIETGLPVDM</sequence>
<dbReference type="InterPro" id="IPR000683">
    <property type="entry name" value="Gfo/Idh/MocA-like_OxRdtase_N"/>
</dbReference>
<dbReference type="PANTHER" id="PTHR43377">
    <property type="entry name" value="BILIVERDIN REDUCTASE A"/>
    <property type="match status" value="1"/>
</dbReference>
<dbReference type="GO" id="GO:0000166">
    <property type="term" value="F:nucleotide binding"/>
    <property type="evidence" value="ECO:0007669"/>
    <property type="project" value="InterPro"/>
</dbReference>
<dbReference type="SUPFAM" id="SSF55347">
    <property type="entry name" value="Glyceraldehyde-3-phosphate dehydrogenase-like, C-terminal domain"/>
    <property type="match status" value="1"/>
</dbReference>
<feature type="domain" description="Gfo/Idh/MocA-like oxidoreductase N-terminal" evidence="1">
    <location>
        <begin position="5"/>
        <end position="123"/>
    </location>
</feature>
<organism evidence="3 4">
    <name type="scientific">Biomaibacter acetigenes</name>
    <dbReference type="NCBI Taxonomy" id="2316383"/>
    <lineage>
        <taxon>Bacteria</taxon>
        <taxon>Bacillati</taxon>
        <taxon>Bacillota</taxon>
        <taxon>Clostridia</taxon>
        <taxon>Thermosediminibacterales</taxon>
        <taxon>Tepidanaerobacteraceae</taxon>
        <taxon>Biomaibacter</taxon>
    </lineage>
</organism>
<dbReference type="Pfam" id="PF01408">
    <property type="entry name" value="GFO_IDH_MocA"/>
    <property type="match status" value="1"/>
</dbReference>
<evidence type="ECO:0000259" key="2">
    <source>
        <dbReference type="Pfam" id="PF22725"/>
    </source>
</evidence>
<dbReference type="AlphaFoldDB" id="A0A3G2R1A0"/>
<dbReference type="InterPro" id="IPR051450">
    <property type="entry name" value="Gfo/Idh/MocA_Oxidoreductases"/>
</dbReference>
<evidence type="ECO:0000313" key="3">
    <source>
        <dbReference type="EMBL" id="AYO29203.1"/>
    </source>
</evidence>
<gene>
    <name evidence="3" type="ORF">D2962_00055</name>
</gene>
<name>A0A3G2R1A0_9FIRM</name>
<dbReference type="PANTHER" id="PTHR43377:SF1">
    <property type="entry name" value="BILIVERDIN REDUCTASE A"/>
    <property type="match status" value="1"/>
</dbReference>